<evidence type="ECO:0000256" key="1">
    <source>
        <dbReference type="SAM" id="MobiDB-lite"/>
    </source>
</evidence>
<feature type="compositionally biased region" description="Polar residues" evidence="1">
    <location>
        <begin position="91"/>
        <end position="103"/>
    </location>
</feature>
<evidence type="ECO:0000313" key="4">
    <source>
        <dbReference type="Proteomes" id="UP000595224"/>
    </source>
</evidence>
<keyword evidence="4" id="KW-1185">Reference proteome</keyword>
<keyword evidence="2" id="KW-1133">Transmembrane helix</keyword>
<accession>A0A7T3V4A8</accession>
<feature type="transmembrane region" description="Helical" evidence="2">
    <location>
        <begin position="33"/>
        <end position="53"/>
    </location>
</feature>
<dbReference type="KEGG" id="tper:IWA51_06735"/>
<dbReference type="Proteomes" id="UP000595224">
    <property type="component" value="Chromosome"/>
</dbReference>
<evidence type="ECO:0000313" key="3">
    <source>
        <dbReference type="EMBL" id="QPZ99978.1"/>
    </source>
</evidence>
<reference evidence="3 4" key="1">
    <citation type="submission" date="2020-11" db="EMBL/GenBank/DDBJ databases">
        <title>Treponema Peruensis nv. sp., first commensal Treponema isolated from human feces.</title>
        <authorList>
            <person name="Belkhou C."/>
            <person name="Raes J."/>
        </authorList>
    </citation>
    <scope>NUCLEOTIDE SEQUENCE [LARGE SCALE GENOMIC DNA]</scope>
    <source>
        <strain evidence="3 4">RCC2812</strain>
    </source>
</reference>
<dbReference type="RefSeq" id="WP_198441869.1">
    <property type="nucleotide sequence ID" value="NZ_CBCSHE010000003.1"/>
</dbReference>
<evidence type="ECO:0000256" key="2">
    <source>
        <dbReference type="SAM" id="Phobius"/>
    </source>
</evidence>
<feature type="region of interest" description="Disordered" evidence="1">
    <location>
        <begin position="90"/>
        <end position="218"/>
    </location>
</feature>
<sequence>MLKPKNIIFPFTAGFVLSFFISIVSTGKFSSSLLRALVFGGVFSVLGIVFSFLDSRFLNDGVSDVLEESSKNPSKPAGSVVDITIDDENLTQDNDAPSFSVSDNVHRLSEEETSVPEPSTAVQTAAPVAKSSPDSGTAAGSGQSAAEKIAAENQAGAASSMTQMQEVQEIEDLPDFTPTGTEQGKYDDSVLEDTEFVGGGSLPSVEGVSSKTEAAVKGTDATTIASAIRTLLKREE</sequence>
<protein>
    <submittedName>
        <fullName evidence="3">Uncharacterized protein</fullName>
    </submittedName>
</protein>
<feature type="compositionally biased region" description="Low complexity" evidence="1">
    <location>
        <begin position="135"/>
        <end position="146"/>
    </location>
</feature>
<name>A0A7T3V4A8_9SPIR</name>
<organism evidence="3 4">
    <name type="scientific">Treponema peruense</name>
    <dbReference type="NCBI Taxonomy" id="2787628"/>
    <lineage>
        <taxon>Bacteria</taxon>
        <taxon>Pseudomonadati</taxon>
        <taxon>Spirochaetota</taxon>
        <taxon>Spirochaetia</taxon>
        <taxon>Spirochaetales</taxon>
        <taxon>Treponemataceae</taxon>
        <taxon>Treponema</taxon>
    </lineage>
</organism>
<gene>
    <name evidence="3" type="ORF">IWA51_06735</name>
</gene>
<keyword evidence="2" id="KW-0472">Membrane</keyword>
<dbReference type="AlphaFoldDB" id="A0A7T3V4A8"/>
<feature type="transmembrane region" description="Helical" evidence="2">
    <location>
        <begin position="7"/>
        <end position="27"/>
    </location>
</feature>
<proteinExistence type="predicted"/>
<dbReference type="EMBL" id="CP064936">
    <property type="protein sequence ID" value="QPZ99978.1"/>
    <property type="molecule type" value="Genomic_DNA"/>
</dbReference>
<keyword evidence="2" id="KW-0812">Transmembrane</keyword>
<feature type="compositionally biased region" description="Polar residues" evidence="1">
    <location>
        <begin position="156"/>
        <end position="166"/>
    </location>
</feature>